<keyword evidence="7" id="KW-1185">Reference proteome</keyword>
<evidence type="ECO:0000256" key="1">
    <source>
        <dbReference type="ARBA" id="ARBA00004442"/>
    </source>
</evidence>
<dbReference type="Gene3D" id="3.30.1330.60">
    <property type="entry name" value="OmpA-like domain"/>
    <property type="match status" value="1"/>
</dbReference>
<evidence type="ECO:0000256" key="4">
    <source>
        <dbReference type="PROSITE-ProRule" id="PRU00473"/>
    </source>
</evidence>
<dbReference type="PRINTS" id="PR01021">
    <property type="entry name" value="OMPADOMAIN"/>
</dbReference>
<dbReference type="PANTHER" id="PTHR30329">
    <property type="entry name" value="STATOR ELEMENT OF FLAGELLAR MOTOR COMPLEX"/>
    <property type="match status" value="1"/>
</dbReference>
<gene>
    <name evidence="6" type="ORF">IBL26_07610</name>
</gene>
<evidence type="ECO:0000313" key="7">
    <source>
        <dbReference type="Proteomes" id="UP000626026"/>
    </source>
</evidence>
<evidence type="ECO:0000256" key="2">
    <source>
        <dbReference type="ARBA" id="ARBA00023136"/>
    </source>
</evidence>
<evidence type="ECO:0000256" key="3">
    <source>
        <dbReference type="ARBA" id="ARBA00023237"/>
    </source>
</evidence>
<protein>
    <submittedName>
        <fullName evidence="6">OmpA family protein</fullName>
    </submittedName>
</protein>
<organism evidence="6 7">
    <name type="scientific">Teichococcus aerophilus</name>
    <dbReference type="NCBI Taxonomy" id="1224513"/>
    <lineage>
        <taxon>Bacteria</taxon>
        <taxon>Pseudomonadati</taxon>
        <taxon>Pseudomonadota</taxon>
        <taxon>Alphaproteobacteria</taxon>
        <taxon>Acetobacterales</taxon>
        <taxon>Roseomonadaceae</taxon>
        <taxon>Roseomonas</taxon>
    </lineage>
</organism>
<dbReference type="EMBL" id="JACTVA010000009">
    <property type="protein sequence ID" value="MBC9206701.1"/>
    <property type="molecule type" value="Genomic_DNA"/>
</dbReference>
<feature type="domain" description="OmpA-like" evidence="5">
    <location>
        <begin position="22"/>
        <end position="133"/>
    </location>
</feature>
<dbReference type="Proteomes" id="UP000626026">
    <property type="component" value="Unassembled WGS sequence"/>
</dbReference>
<keyword evidence="3" id="KW-0998">Cell outer membrane</keyword>
<proteinExistence type="predicted"/>
<dbReference type="SUPFAM" id="SSF103088">
    <property type="entry name" value="OmpA-like"/>
    <property type="match status" value="1"/>
</dbReference>
<dbReference type="RefSeq" id="WP_187783875.1">
    <property type="nucleotide sequence ID" value="NZ_JACTVA010000009.1"/>
</dbReference>
<comment type="subcellular location">
    <subcellularLocation>
        <location evidence="1">Cell outer membrane</location>
    </subcellularLocation>
</comment>
<dbReference type="InterPro" id="IPR006664">
    <property type="entry name" value="OMP_bac"/>
</dbReference>
<dbReference type="PANTHER" id="PTHR30329:SF21">
    <property type="entry name" value="LIPOPROTEIN YIAD-RELATED"/>
    <property type="match status" value="1"/>
</dbReference>
<keyword evidence="2 4" id="KW-0472">Membrane</keyword>
<dbReference type="InterPro" id="IPR036737">
    <property type="entry name" value="OmpA-like_sf"/>
</dbReference>
<accession>A0ABR7RK44</accession>
<dbReference type="InterPro" id="IPR050330">
    <property type="entry name" value="Bact_OuterMem_StrucFunc"/>
</dbReference>
<reference evidence="6 7" key="1">
    <citation type="journal article" date="2013" name="Int. J. Syst. Evol. Microbiol.">
        <title>Roseomonas aerophila sp. nov., isolated from air.</title>
        <authorList>
            <person name="Kim S.J."/>
            <person name="Weon H.Y."/>
            <person name="Ahn J.H."/>
            <person name="Hong S.B."/>
            <person name="Seok S.J."/>
            <person name="Whang K.S."/>
            <person name="Kwon S.W."/>
        </authorList>
    </citation>
    <scope>NUCLEOTIDE SEQUENCE [LARGE SCALE GENOMIC DNA]</scope>
    <source>
        <strain evidence="6 7">NBRC 108923</strain>
    </source>
</reference>
<sequence>MRRLLVSTIVALPLLAGCGLLPGNLADEPTRVVFFTEDSSALDESARGVVTNAATLAKENPTAPVVVLGFADPDGGRAYNRALSDARAQAVAEQLRQDGVDQQRIVVSPRGAVPFEMMPLESRRVEIRVGGGSPPR</sequence>
<comment type="caution">
    <text evidence="6">The sequence shown here is derived from an EMBL/GenBank/DDBJ whole genome shotgun (WGS) entry which is preliminary data.</text>
</comment>
<dbReference type="PROSITE" id="PS51257">
    <property type="entry name" value="PROKAR_LIPOPROTEIN"/>
    <property type="match status" value="1"/>
</dbReference>
<dbReference type="Pfam" id="PF00691">
    <property type="entry name" value="OmpA"/>
    <property type="match status" value="1"/>
</dbReference>
<dbReference type="PROSITE" id="PS51123">
    <property type="entry name" value="OMPA_2"/>
    <property type="match status" value="1"/>
</dbReference>
<evidence type="ECO:0000259" key="5">
    <source>
        <dbReference type="PROSITE" id="PS51123"/>
    </source>
</evidence>
<dbReference type="InterPro" id="IPR006665">
    <property type="entry name" value="OmpA-like"/>
</dbReference>
<evidence type="ECO:0000313" key="6">
    <source>
        <dbReference type="EMBL" id="MBC9206701.1"/>
    </source>
</evidence>
<name>A0ABR7RK44_9PROT</name>
<dbReference type="CDD" id="cd07185">
    <property type="entry name" value="OmpA_C-like"/>
    <property type="match status" value="1"/>
</dbReference>